<reference evidence="1" key="1">
    <citation type="submission" date="2023-03" db="EMBL/GenBank/DDBJ databases">
        <title>Massive genome expansion in bonnet fungi (Mycena s.s.) driven by repeated elements and novel gene families across ecological guilds.</title>
        <authorList>
            <consortium name="Lawrence Berkeley National Laboratory"/>
            <person name="Harder C.B."/>
            <person name="Miyauchi S."/>
            <person name="Viragh M."/>
            <person name="Kuo A."/>
            <person name="Thoen E."/>
            <person name="Andreopoulos B."/>
            <person name="Lu D."/>
            <person name="Skrede I."/>
            <person name="Drula E."/>
            <person name="Henrissat B."/>
            <person name="Morin E."/>
            <person name="Kohler A."/>
            <person name="Barry K."/>
            <person name="LaButti K."/>
            <person name="Morin E."/>
            <person name="Salamov A."/>
            <person name="Lipzen A."/>
            <person name="Mereny Z."/>
            <person name="Hegedus B."/>
            <person name="Baldrian P."/>
            <person name="Stursova M."/>
            <person name="Weitz H."/>
            <person name="Taylor A."/>
            <person name="Grigoriev I.V."/>
            <person name="Nagy L.G."/>
            <person name="Martin F."/>
            <person name="Kauserud H."/>
        </authorList>
    </citation>
    <scope>NUCLEOTIDE SEQUENCE</scope>
    <source>
        <strain evidence="1">CBHHK200</strain>
    </source>
</reference>
<dbReference type="EMBL" id="JARJCM010000055">
    <property type="protein sequence ID" value="KAJ7034663.1"/>
    <property type="molecule type" value="Genomic_DNA"/>
</dbReference>
<evidence type="ECO:0000313" key="1">
    <source>
        <dbReference type="EMBL" id="KAJ7034663.1"/>
    </source>
</evidence>
<accession>A0AAD6SVM5</accession>
<gene>
    <name evidence="1" type="ORF">C8F04DRAFT_1347528</name>
</gene>
<proteinExistence type="predicted"/>
<dbReference type="AlphaFoldDB" id="A0AAD6SVM5"/>
<name>A0AAD6SVM5_9AGAR</name>
<protein>
    <submittedName>
        <fullName evidence="1">Uncharacterized protein</fullName>
    </submittedName>
</protein>
<organism evidence="1 2">
    <name type="scientific">Mycena alexandri</name>
    <dbReference type="NCBI Taxonomy" id="1745969"/>
    <lineage>
        <taxon>Eukaryota</taxon>
        <taxon>Fungi</taxon>
        <taxon>Dikarya</taxon>
        <taxon>Basidiomycota</taxon>
        <taxon>Agaricomycotina</taxon>
        <taxon>Agaricomycetes</taxon>
        <taxon>Agaricomycetidae</taxon>
        <taxon>Agaricales</taxon>
        <taxon>Marasmiineae</taxon>
        <taxon>Mycenaceae</taxon>
        <taxon>Mycena</taxon>
    </lineage>
</organism>
<sequence>MQCMTELVMHVEPGRKLSWGSHLPGWLFGAEQWVVLNDVDGGTKTKFELIAVFRGLVPWLMMASLRELAMEAIKAMAQGIKTAVLVNVRAPNYPGSLDTVSAAVSSCDGCYAFIHLCGGPRVRINEARDSFKWIDGGGDGKTRRVPLARPRPRTALPGVRRHVPCDGPMFGW</sequence>
<evidence type="ECO:0000313" key="2">
    <source>
        <dbReference type="Proteomes" id="UP001218188"/>
    </source>
</evidence>
<comment type="caution">
    <text evidence="1">The sequence shown here is derived from an EMBL/GenBank/DDBJ whole genome shotgun (WGS) entry which is preliminary data.</text>
</comment>
<keyword evidence="2" id="KW-1185">Reference proteome</keyword>
<dbReference type="Proteomes" id="UP001218188">
    <property type="component" value="Unassembled WGS sequence"/>
</dbReference>